<name>A0ACB9HCH1_9ASTR</name>
<evidence type="ECO:0000313" key="1">
    <source>
        <dbReference type="EMBL" id="KAI3793206.1"/>
    </source>
</evidence>
<keyword evidence="2" id="KW-1185">Reference proteome</keyword>
<sequence length="898" mass="98494">MAYLSIFIQAIALLLCPVTLATNHTDHLALLAIKSTISQDPQNVLDSWNTSLHFCQWKGVTCGRRHPRVTKLDLGSRGIVGSLSTHIGNLSFLRVIRLENNTFKGAIPPQLGNLFRLQKLILMNNSFEGQVPASLSNCTSLIDLRLSRNKLVGKLPQQLSSLVNLVNISFHDNDFTGGIPSFLANLTSLEAISAANNHLGGSIPHALGQLHSLQRIGFANNQLYGMIPPSLYNLTSLVVLSFTDNLISGDLPKDIGLQLPNIKFFQIPGNKFTGTIPFSFSNCSNLVDLSLSENGFTGKINIDFSQMPNLWILGLFGNSLGSSQPDEMHFIDSMINCSSLELFLVQDNKLRGVLPSSVGNLSSQIIALSFAANSIYGPFPSGIGNLEKLERLYIGYNQFTGIIPSELVGTIPDAIGSCTSLENLDMKSNSFEGPIPPTMSALRGIRNLDLSSNNLSGQIPRFLEELNLSSLNLSFNNLEGEVPMRGIFKNTSAFAIVGNSRLCGGLPELGLPKCAMSARPKKGSHMPRVILVVIPVCSFLVIAMVLSLLFCWKRRKTQTLPTVASFIEPFSRVSYGSILKATNEFSKQNLIGSGTFSEVYKGILEPDDAMVAIKVLKLGNQGALKSFMAECEALKNIRHRNLVKIITSCSSVDFQGNDFKALIYEFMPNGNLERWLHPSSEQETENEDAPRRLSLGERVTIATDVAHAIHYLHQDSEVPIIHCDLKPSNILLDSDMVAHIGDFGLAKFLPLKPHKSSSIGIRGTAGYAAPEYGVGNEMTKEGDIYSFGIVLLEMLTGRRPTDPIFQEGLNLHGYVKLALPDGLMEIIEPTLLSIHMEAANMNHGYSRDEARKLKRLKEGMISLARIGLACSMESPTERMNTSNMVHELQRTYEILHNN</sequence>
<accession>A0ACB9HCH1</accession>
<proteinExistence type="predicted"/>
<dbReference type="EMBL" id="CM042029">
    <property type="protein sequence ID" value="KAI3793206.1"/>
    <property type="molecule type" value="Genomic_DNA"/>
</dbReference>
<dbReference type="Proteomes" id="UP001056120">
    <property type="component" value="Linkage Group LG12"/>
</dbReference>
<protein>
    <submittedName>
        <fullName evidence="1">Uncharacterized protein</fullName>
    </submittedName>
</protein>
<reference evidence="1 2" key="2">
    <citation type="journal article" date="2022" name="Mol. Ecol. Resour.">
        <title>The genomes of chicory, endive, great burdock and yacon provide insights into Asteraceae paleo-polyploidization history and plant inulin production.</title>
        <authorList>
            <person name="Fan W."/>
            <person name="Wang S."/>
            <person name="Wang H."/>
            <person name="Wang A."/>
            <person name="Jiang F."/>
            <person name="Liu H."/>
            <person name="Zhao H."/>
            <person name="Xu D."/>
            <person name="Zhang Y."/>
        </authorList>
    </citation>
    <scope>NUCLEOTIDE SEQUENCE [LARGE SCALE GENOMIC DNA]</scope>
    <source>
        <strain evidence="2">cv. Yunnan</strain>
        <tissue evidence="1">Leaves</tissue>
    </source>
</reference>
<organism evidence="1 2">
    <name type="scientific">Smallanthus sonchifolius</name>
    <dbReference type="NCBI Taxonomy" id="185202"/>
    <lineage>
        <taxon>Eukaryota</taxon>
        <taxon>Viridiplantae</taxon>
        <taxon>Streptophyta</taxon>
        <taxon>Embryophyta</taxon>
        <taxon>Tracheophyta</taxon>
        <taxon>Spermatophyta</taxon>
        <taxon>Magnoliopsida</taxon>
        <taxon>eudicotyledons</taxon>
        <taxon>Gunneridae</taxon>
        <taxon>Pentapetalae</taxon>
        <taxon>asterids</taxon>
        <taxon>campanulids</taxon>
        <taxon>Asterales</taxon>
        <taxon>Asteraceae</taxon>
        <taxon>Asteroideae</taxon>
        <taxon>Heliantheae alliance</taxon>
        <taxon>Millerieae</taxon>
        <taxon>Smallanthus</taxon>
    </lineage>
</organism>
<evidence type="ECO:0000313" key="2">
    <source>
        <dbReference type="Proteomes" id="UP001056120"/>
    </source>
</evidence>
<comment type="caution">
    <text evidence="1">The sequence shown here is derived from an EMBL/GenBank/DDBJ whole genome shotgun (WGS) entry which is preliminary data.</text>
</comment>
<gene>
    <name evidence="1" type="ORF">L1987_35821</name>
</gene>
<reference evidence="2" key="1">
    <citation type="journal article" date="2022" name="Mol. Ecol. Resour.">
        <title>The genomes of chicory, endive, great burdock and yacon provide insights into Asteraceae palaeo-polyploidization history and plant inulin production.</title>
        <authorList>
            <person name="Fan W."/>
            <person name="Wang S."/>
            <person name="Wang H."/>
            <person name="Wang A."/>
            <person name="Jiang F."/>
            <person name="Liu H."/>
            <person name="Zhao H."/>
            <person name="Xu D."/>
            <person name="Zhang Y."/>
        </authorList>
    </citation>
    <scope>NUCLEOTIDE SEQUENCE [LARGE SCALE GENOMIC DNA]</scope>
    <source>
        <strain evidence="2">cv. Yunnan</strain>
    </source>
</reference>